<protein>
    <submittedName>
        <fullName evidence="3">Amidohydrolase</fullName>
    </submittedName>
</protein>
<dbReference type="EMBL" id="LPUY01000135">
    <property type="protein sequence ID" value="KUP90763.1"/>
    <property type="molecule type" value="Genomic_DNA"/>
</dbReference>
<keyword evidence="3" id="KW-0378">Hydrolase</keyword>
<dbReference type="SUPFAM" id="SSF51556">
    <property type="entry name" value="Metallo-dependent hydrolases"/>
    <property type="match status" value="1"/>
</dbReference>
<dbReference type="GO" id="GO:0016831">
    <property type="term" value="F:carboxy-lyase activity"/>
    <property type="evidence" value="ECO:0007669"/>
    <property type="project" value="InterPro"/>
</dbReference>
<dbReference type="PANTHER" id="PTHR21240:SF28">
    <property type="entry name" value="ISO-OROTATE DECARBOXYLASE (EUROFUNG)"/>
    <property type="match status" value="1"/>
</dbReference>
<reference evidence="3 4" key="1">
    <citation type="submission" date="2015-12" db="EMBL/GenBank/DDBJ databases">
        <title>Genome sequence of the marine Rhodobacteraceae strain O3.65, Candidatus Tritonibacter horizontis.</title>
        <authorList>
            <person name="Poehlein A."/>
            <person name="Giebel H.A."/>
            <person name="Voget S."/>
            <person name="Brinkhoff T."/>
        </authorList>
    </citation>
    <scope>NUCLEOTIDE SEQUENCE [LARGE SCALE GENOMIC DNA]</scope>
    <source>
        <strain evidence="3 4">O3.65</strain>
    </source>
</reference>
<evidence type="ECO:0000256" key="1">
    <source>
        <dbReference type="ARBA" id="ARBA00023239"/>
    </source>
</evidence>
<gene>
    <name evidence="3" type="ORF">TRIHO_43080</name>
</gene>
<dbReference type="RefSeq" id="WP_068248638.1">
    <property type="nucleotide sequence ID" value="NZ_LPUY01000135.1"/>
</dbReference>
<sequence>MIVDIYTHLFPKTYFETLQRETSGLGSLAARMKTTPSVLDLEARFRQMDAHGDYRQVISLPAPTLEEIADAPLAQRLARLANDGLAELVQRHPSRFPAFVATVALNDVSAAVAEAHRAVRMLNAKGIQIHTNMCGRPLDDPAFEPIFAAAHELGVPIWLHPTRSAAHSDYATEAKSRFEMWWCFGWPYETSVAMARLVFSGLFDRYPGLRVITHHLGGMIPYFDGRIGTGMEVLGTRTPDEDYSQVLSSLKRPHMDYFRAFYGDTALMGGTSGLHAGLDFFGADQVVFATDTPFAPIAETIAAVDQLNLTPEDRQKIMSGNAARLLGMTFE</sequence>
<dbReference type="PATRIC" id="fig|1768241.3.peg.4502"/>
<dbReference type="GO" id="GO:0019748">
    <property type="term" value="P:secondary metabolic process"/>
    <property type="evidence" value="ECO:0007669"/>
    <property type="project" value="TreeGrafter"/>
</dbReference>
<dbReference type="Pfam" id="PF04909">
    <property type="entry name" value="Amidohydro_2"/>
    <property type="match status" value="1"/>
</dbReference>
<evidence type="ECO:0000259" key="2">
    <source>
        <dbReference type="Pfam" id="PF04909"/>
    </source>
</evidence>
<proteinExistence type="predicted"/>
<dbReference type="GO" id="GO:0016787">
    <property type="term" value="F:hydrolase activity"/>
    <property type="evidence" value="ECO:0007669"/>
    <property type="project" value="UniProtKB-KW"/>
</dbReference>
<keyword evidence="1" id="KW-0456">Lyase</keyword>
<dbReference type="InterPro" id="IPR006680">
    <property type="entry name" value="Amidohydro-rel"/>
</dbReference>
<dbReference type="GO" id="GO:0005737">
    <property type="term" value="C:cytoplasm"/>
    <property type="evidence" value="ECO:0007669"/>
    <property type="project" value="TreeGrafter"/>
</dbReference>
<dbReference type="PANTHER" id="PTHR21240">
    <property type="entry name" value="2-AMINO-3-CARBOXYLMUCONATE-6-SEMIALDEHYDE DECARBOXYLASE"/>
    <property type="match status" value="1"/>
</dbReference>
<keyword evidence="4" id="KW-1185">Reference proteome</keyword>
<comment type="caution">
    <text evidence="3">The sequence shown here is derived from an EMBL/GenBank/DDBJ whole genome shotgun (WGS) entry which is preliminary data.</text>
</comment>
<evidence type="ECO:0000313" key="3">
    <source>
        <dbReference type="EMBL" id="KUP90763.1"/>
    </source>
</evidence>
<organism evidence="3 4">
    <name type="scientific">Tritonibacter horizontis</name>
    <dbReference type="NCBI Taxonomy" id="1768241"/>
    <lineage>
        <taxon>Bacteria</taxon>
        <taxon>Pseudomonadati</taxon>
        <taxon>Pseudomonadota</taxon>
        <taxon>Alphaproteobacteria</taxon>
        <taxon>Rhodobacterales</taxon>
        <taxon>Paracoccaceae</taxon>
        <taxon>Tritonibacter</taxon>
    </lineage>
</organism>
<dbReference type="Proteomes" id="UP000068382">
    <property type="component" value="Unassembled WGS sequence"/>
</dbReference>
<accession>A0A132BQT0</accession>
<dbReference type="Gene3D" id="3.20.20.140">
    <property type="entry name" value="Metal-dependent hydrolases"/>
    <property type="match status" value="1"/>
</dbReference>
<name>A0A132BQT0_9RHOB</name>
<dbReference type="AlphaFoldDB" id="A0A132BQT0"/>
<dbReference type="InterPro" id="IPR032466">
    <property type="entry name" value="Metal_Hydrolase"/>
</dbReference>
<feature type="domain" description="Amidohydrolase-related" evidence="2">
    <location>
        <begin position="4"/>
        <end position="327"/>
    </location>
</feature>
<dbReference type="InterPro" id="IPR032465">
    <property type="entry name" value="ACMSD"/>
</dbReference>
<evidence type="ECO:0000313" key="4">
    <source>
        <dbReference type="Proteomes" id="UP000068382"/>
    </source>
</evidence>